<name>A0A146KBR2_9EUKA</name>
<dbReference type="InterPro" id="IPR026906">
    <property type="entry name" value="LRR_5"/>
</dbReference>
<gene>
    <name evidence="1" type="ORF">TPC1_14993</name>
</gene>
<feature type="non-terminal residue" evidence="1">
    <location>
        <position position="1"/>
    </location>
</feature>
<dbReference type="Pfam" id="PF13306">
    <property type="entry name" value="LRR_5"/>
    <property type="match status" value="1"/>
</dbReference>
<dbReference type="SUPFAM" id="SSF52058">
    <property type="entry name" value="L domain-like"/>
    <property type="match status" value="1"/>
</dbReference>
<dbReference type="AlphaFoldDB" id="A0A146KBR2"/>
<accession>A0A146KBR2</accession>
<sequence>DFEKSNVFNIIAPNVEIIEDNGLKKFFQLRFVYAPFLKQVGNHAFEQCYALSKLRGDKIEEVGDEAFLICRSLEEVNLSNVVKFGQKCFSFSSIRRIQNSRCEMLSQKEFCDCLFLENLQFSGLKHFSFGSVASCEMLLSLDFPNVISLIGKKYVKVSVNSSDLMKQNCEIFEEDDFQRQNLKMLLQIANNQEYKTRFPQSLK</sequence>
<evidence type="ECO:0000313" key="1">
    <source>
        <dbReference type="EMBL" id="JAP92911.1"/>
    </source>
</evidence>
<feature type="non-terminal residue" evidence="1">
    <location>
        <position position="203"/>
    </location>
</feature>
<dbReference type="EMBL" id="GDID01003695">
    <property type="protein sequence ID" value="JAP92911.1"/>
    <property type="molecule type" value="Transcribed_RNA"/>
</dbReference>
<reference evidence="1" key="1">
    <citation type="submission" date="2015-07" db="EMBL/GenBank/DDBJ databases">
        <title>Adaptation to a free-living lifestyle via gene acquisitions in the diplomonad Trepomonas sp. PC1.</title>
        <authorList>
            <person name="Xu F."/>
            <person name="Jerlstrom-Hultqvist J."/>
            <person name="Kolisko M."/>
            <person name="Simpson A.G.B."/>
            <person name="Roger A.J."/>
            <person name="Svard S.G."/>
            <person name="Andersson J.O."/>
        </authorList>
    </citation>
    <scope>NUCLEOTIDE SEQUENCE</scope>
    <source>
        <strain evidence="1">PC1</strain>
    </source>
</reference>
<organism evidence="1">
    <name type="scientific">Trepomonas sp. PC1</name>
    <dbReference type="NCBI Taxonomy" id="1076344"/>
    <lineage>
        <taxon>Eukaryota</taxon>
        <taxon>Metamonada</taxon>
        <taxon>Diplomonadida</taxon>
        <taxon>Hexamitidae</taxon>
        <taxon>Hexamitinae</taxon>
        <taxon>Trepomonas</taxon>
    </lineage>
</organism>
<proteinExistence type="predicted"/>
<protein>
    <submittedName>
        <fullName evidence="1">Leucine rich repeats-containing protein</fullName>
    </submittedName>
</protein>
<dbReference type="Gene3D" id="3.80.10.10">
    <property type="entry name" value="Ribonuclease Inhibitor"/>
    <property type="match status" value="1"/>
</dbReference>
<dbReference type="InterPro" id="IPR032675">
    <property type="entry name" value="LRR_dom_sf"/>
</dbReference>